<dbReference type="SUPFAM" id="SSF81383">
    <property type="entry name" value="F-box domain"/>
    <property type="match status" value="1"/>
</dbReference>
<dbReference type="EMBL" id="LT934116">
    <property type="protein sequence ID" value="VAH84336.1"/>
    <property type="molecule type" value="Genomic_DNA"/>
</dbReference>
<name>A0A9R1S8L8_TRITD</name>
<reference evidence="2 3" key="1">
    <citation type="submission" date="2017-09" db="EMBL/GenBank/DDBJ databases">
        <authorList>
            <consortium name="International Durum Wheat Genome Sequencing Consortium (IDWGSC)"/>
            <person name="Milanesi L."/>
        </authorList>
    </citation>
    <scope>NUCLEOTIDE SEQUENCE [LARGE SCALE GENOMIC DNA]</scope>
    <source>
        <strain evidence="3">cv. Svevo</strain>
    </source>
</reference>
<dbReference type="PANTHER" id="PTHR32141:SF26">
    <property type="entry name" value="OS08G0328600 PROTEIN"/>
    <property type="match status" value="1"/>
</dbReference>
<dbReference type="InterPro" id="IPR032675">
    <property type="entry name" value="LRR_dom_sf"/>
</dbReference>
<dbReference type="AlphaFoldDB" id="A0A9R1S8L8"/>
<dbReference type="SUPFAM" id="SSF52047">
    <property type="entry name" value="RNI-like"/>
    <property type="match status" value="1"/>
</dbReference>
<gene>
    <name evidence="2" type="ORF">TRITD_3Bv1G247890</name>
</gene>
<evidence type="ECO:0000259" key="1">
    <source>
        <dbReference type="PROSITE" id="PS50181"/>
    </source>
</evidence>
<sequence>MAGGVDRLSDLPDELLLRVLHFVPGKQAAATTALSRRWRSPLWRSSGAVNLETYVEDWGYYTNIFKDSSGEWDDRLFLSRRDAFVSVAEAALDAADDPVTRLTLRVTGHNCIDLFLNGHWDVNLPSPWSPHQGALAKLLSHRAARRVEELRLDAYNVYSDDQTSSLSSLGLYVLNLGSVQSENLRVLDLTNCRELVPPASAVVFPRCSSLRLHHGTVRLDALQSLIYAAPALITVHFESLIISPPTDGVPDYSLPNQSIYRQWKAYAPPLPPAQALLRLPVVTMLVLDGCNWKDKDVSRRDYIADKAGVVPVEIHAPRLRWFSYKGLLRPFSLSPLPPDLAHADLHFVVPRARDDRVNKTLPEHKETNEDPCRGEASLKTFWRFLHNFTGVKELKLNVNHLEDMAVLTEARRAELLPTFSILKRLDLHRVHMPQGKTATVAIADLLRCCPTLRSLRINHTAVHQCTTTPWLLKKCLLMEETRSCGST</sequence>
<feature type="domain" description="F-box" evidence="1">
    <location>
        <begin position="5"/>
        <end position="40"/>
    </location>
</feature>
<dbReference type="PANTHER" id="PTHR32141">
    <property type="match status" value="1"/>
</dbReference>
<evidence type="ECO:0000313" key="2">
    <source>
        <dbReference type="EMBL" id="VAH84336.1"/>
    </source>
</evidence>
<dbReference type="PROSITE" id="PS50181">
    <property type="entry name" value="FBOX"/>
    <property type="match status" value="1"/>
</dbReference>
<organism evidence="2 3">
    <name type="scientific">Triticum turgidum subsp. durum</name>
    <name type="common">Durum wheat</name>
    <name type="synonym">Triticum durum</name>
    <dbReference type="NCBI Taxonomy" id="4567"/>
    <lineage>
        <taxon>Eukaryota</taxon>
        <taxon>Viridiplantae</taxon>
        <taxon>Streptophyta</taxon>
        <taxon>Embryophyta</taxon>
        <taxon>Tracheophyta</taxon>
        <taxon>Spermatophyta</taxon>
        <taxon>Magnoliopsida</taxon>
        <taxon>Liliopsida</taxon>
        <taxon>Poales</taxon>
        <taxon>Poaceae</taxon>
        <taxon>BOP clade</taxon>
        <taxon>Pooideae</taxon>
        <taxon>Triticodae</taxon>
        <taxon>Triticeae</taxon>
        <taxon>Triticinae</taxon>
        <taxon>Triticum</taxon>
    </lineage>
</organism>
<dbReference type="Gramene" id="TRITD3Bv1G247890.1">
    <property type="protein sequence ID" value="TRITD3Bv1G247890.1"/>
    <property type="gene ID" value="TRITD3Bv1G247890"/>
</dbReference>
<proteinExistence type="predicted"/>
<dbReference type="Pfam" id="PF00646">
    <property type="entry name" value="F-box"/>
    <property type="match status" value="1"/>
</dbReference>
<evidence type="ECO:0000313" key="3">
    <source>
        <dbReference type="Proteomes" id="UP000324705"/>
    </source>
</evidence>
<accession>A0A9R1S8L8</accession>
<keyword evidence="3" id="KW-1185">Reference proteome</keyword>
<dbReference type="Gene3D" id="3.80.10.10">
    <property type="entry name" value="Ribonuclease Inhibitor"/>
    <property type="match status" value="1"/>
</dbReference>
<dbReference type="Gene3D" id="1.20.1280.50">
    <property type="match status" value="1"/>
</dbReference>
<dbReference type="Proteomes" id="UP000324705">
    <property type="component" value="Chromosome 3B"/>
</dbReference>
<dbReference type="InterPro" id="IPR001810">
    <property type="entry name" value="F-box_dom"/>
</dbReference>
<protein>
    <recommendedName>
        <fullName evidence="1">F-box domain-containing protein</fullName>
    </recommendedName>
</protein>
<dbReference type="OMA" id="PEHKETN"/>
<dbReference type="InterPro" id="IPR055302">
    <property type="entry name" value="F-box_dom-containing"/>
</dbReference>
<dbReference type="InterPro" id="IPR036047">
    <property type="entry name" value="F-box-like_dom_sf"/>
</dbReference>